<keyword evidence="1" id="KW-0479">Metal-binding</keyword>
<dbReference type="GO" id="GO:0031297">
    <property type="term" value="P:replication fork processing"/>
    <property type="evidence" value="ECO:0007669"/>
    <property type="project" value="TreeGrafter"/>
</dbReference>
<dbReference type="GO" id="GO:0090734">
    <property type="term" value="C:site of DNA damage"/>
    <property type="evidence" value="ECO:0007669"/>
    <property type="project" value="TreeGrafter"/>
</dbReference>
<dbReference type="Pfam" id="PF13639">
    <property type="entry name" value="zf-RING_2"/>
    <property type="match status" value="1"/>
</dbReference>
<dbReference type="GO" id="GO:0016567">
    <property type="term" value="P:protein ubiquitination"/>
    <property type="evidence" value="ECO:0007669"/>
    <property type="project" value="TreeGrafter"/>
</dbReference>
<evidence type="ECO:0000313" key="9">
    <source>
        <dbReference type="Proteomes" id="UP000271974"/>
    </source>
</evidence>
<reference evidence="8 9" key="1">
    <citation type="submission" date="2019-01" db="EMBL/GenBank/DDBJ databases">
        <title>A draft genome assembly of the solar-powered sea slug Elysia chlorotica.</title>
        <authorList>
            <person name="Cai H."/>
            <person name="Li Q."/>
            <person name="Fang X."/>
            <person name="Li J."/>
            <person name="Curtis N.E."/>
            <person name="Altenburger A."/>
            <person name="Shibata T."/>
            <person name="Feng M."/>
            <person name="Maeda T."/>
            <person name="Schwartz J.A."/>
            <person name="Shigenobu S."/>
            <person name="Lundholm N."/>
            <person name="Nishiyama T."/>
            <person name="Yang H."/>
            <person name="Hasebe M."/>
            <person name="Li S."/>
            <person name="Pierce S.K."/>
            <person name="Wang J."/>
        </authorList>
    </citation>
    <scope>NUCLEOTIDE SEQUENCE [LARGE SCALE GENOMIC DNA]</scope>
    <source>
        <strain evidence="8">EC2010</strain>
        <tissue evidence="8">Whole organism of an adult</tissue>
    </source>
</reference>
<feature type="coiled-coil region" evidence="5">
    <location>
        <begin position="137"/>
        <end position="164"/>
    </location>
</feature>
<dbReference type="SMART" id="SM00184">
    <property type="entry name" value="RING"/>
    <property type="match status" value="1"/>
</dbReference>
<evidence type="ECO:0000256" key="5">
    <source>
        <dbReference type="SAM" id="Coils"/>
    </source>
</evidence>
<feature type="region of interest" description="Disordered" evidence="6">
    <location>
        <begin position="308"/>
        <end position="337"/>
    </location>
</feature>
<dbReference type="AlphaFoldDB" id="A0A3S0ZNM2"/>
<dbReference type="GO" id="GO:0005634">
    <property type="term" value="C:nucleus"/>
    <property type="evidence" value="ECO:0007669"/>
    <property type="project" value="TreeGrafter"/>
</dbReference>
<feature type="compositionally biased region" description="Polar residues" evidence="6">
    <location>
        <begin position="375"/>
        <end position="386"/>
    </location>
</feature>
<protein>
    <recommendedName>
        <fullName evidence="7">RING-type domain-containing protein</fullName>
    </recommendedName>
</protein>
<evidence type="ECO:0000256" key="4">
    <source>
        <dbReference type="PROSITE-ProRule" id="PRU00175"/>
    </source>
</evidence>
<dbReference type="Proteomes" id="UP000271974">
    <property type="component" value="Unassembled WGS sequence"/>
</dbReference>
<keyword evidence="2 4" id="KW-0863">Zinc-finger</keyword>
<evidence type="ECO:0000256" key="2">
    <source>
        <dbReference type="ARBA" id="ARBA00022771"/>
    </source>
</evidence>
<organism evidence="8 9">
    <name type="scientific">Elysia chlorotica</name>
    <name type="common">Eastern emerald elysia</name>
    <name type="synonym">Sea slug</name>
    <dbReference type="NCBI Taxonomy" id="188477"/>
    <lineage>
        <taxon>Eukaryota</taxon>
        <taxon>Metazoa</taxon>
        <taxon>Spiralia</taxon>
        <taxon>Lophotrochozoa</taxon>
        <taxon>Mollusca</taxon>
        <taxon>Gastropoda</taxon>
        <taxon>Heterobranchia</taxon>
        <taxon>Euthyneura</taxon>
        <taxon>Panpulmonata</taxon>
        <taxon>Sacoglossa</taxon>
        <taxon>Placobranchoidea</taxon>
        <taxon>Plakobranchidae</taxon>
        <taxon>Elysia</taxon>
    </lineage>
</organism>
<keyword evidence="3" id="KW-0862">Zinc</keyword>
<dbReference type="PANTHER" id="PTHR46569">
    <property type="entry name" value="E3 UBIQUITIN-PROTEIN LIGASE TRAIP"/>
    <property type="match status" value="1"/>
</dbReference>
<dbReference type="PROSITE" id="PS50089">
    <property type="entry name" value="ZF_RING_2"/>
    <property type="match status" value="1"/>
</dbReference>
<evidence type="ECO:0000259" key="7">
    <source>
        <dbReference type="PROSITE" id="PS50089"/>
    </source>
</evidence>
<gene>
    <name evidence="8" type="ORF">EGW08_010179</name>
</gene>
<evidence type="ECO:0000256" key="1">
    <source>
        <dbReference type="ARBA" id="ARBA00022723"/>
    </source>
</evidence>
<feature type="domain" description="RING-type" evidence="7">
    <location>
        <begin position="5"/>
        <end position="48"/>
    </location>
</feature>
<feature type="compositionally biased region" description="Low complexity" evidence="6">
    <location>
        <begin position="559"/>
        <end position="585"/>
    </location>
</feature>
<feature type="coiled-coil region" evidence="5">
    <location>
        <begin position="74"/>
        <end position="108"/>
    </location>
</feature>
<dbReference type="SUPFAM" id="SSF57850">
    <property type="entry name" value="RING/U-box"/>
    <property type="match status" value="1"/>
</dbReference>
<sequence length="612" mass="67190">MRAQCCICADLFESSHSVNISATPCGHVFHEACLMRWMDTSSTCPSCRTHIKKTQVIKRLFFDINEDVDGDEDVSHYKNQLSDLKAQLREATKEVRELEDSRDSCQALLDVTHVKYAEMSTKLSREVSMREVLKADLKRVQKENDWHIQEIKELQKKAEKLNELQRVETILKGSSTDAEEMLRQYSDGGDSSIRQLSSLVTVMKREYNQVLADKRTAKEQLSKLRQQIGHFQMEAKRAKKEAAYLRLELQTTNKNLSEKEKENDENRRKIVHLRKALRHNKTEGSQSFIAALNEDSPNVAYSPMVQPKVDATPTSSKLAVAEVDQENKSSPLSPQSFKRPCVSPDLFMDTPVKKAKTKVEAVAEKPNSLGPVGQDFQSGPETNLTADSEHTNSVMAKLAERDEDDGPHIPPSMMSIMHSKLVGKSAAGSKQYTGKHSGSIITRGYDGFGGSTTFVHPQGPPRGSFMKLAQQKKKLLPSCAKKNANILKLSVPKCQRQIKDCILNAAPSATATSNSLVSSSLSSSSSSSDSLSLPSSSSSSSSLSLFGHSKKPVSSNMGSLKKSALSSSTSSKGSSSSKSLSSSKLGMFISKGPSLSSSKRAAARNDDFIDLT</sequence>
<name>A0A3S0ZNM2_ELYCH</name>
<feature type="region of interest" description="Disordered" evidence="6">
    <location>
        <begin position="525"/>
        <end position="544"/>
    </location>
</feature>
<keyword evidence="5" id="KW-0175">Coiled coil</keyword>
<dbReference type="InterPro" id="IPR011016">
    <property type="entry name" value="Znf_RING-CH"/>
</dbReference>
<feature type="compositionally biased region" description="Basic and acidic residues" evidence="6">
    <location>
        <begin position="603"/>
        <end position="612"/>
    </location>
</feature>
<dbReference type="InterPro" id="IPR052639">
    <property type="entry name" value="TRAIP_ubiq-protein_ligase"/>
</dbReference>
<evidence type="ECO:0000313" key="8">
    <source>
        <dbReference type="EMBL" id="RUS82071.1"/>
    </source>
</evidence>
<dbReference type="InterPro" id="IPR013083">
    <property type="entry name" value="Znf_RING/FYVE/PHD"/>
</dbReference>
<accession>A0A3S0ZNM2</accession>
<comment type="caution">
    <text evidence="8">The sequence shown here is derived from an EMBL/GenBank/DDBJ whole genome shotgun (WGS) entry which is preliminary data.</text>
</comment>
<dbReference type="EMBL" id="RQTK01000305">
    <property type="protein sequence ID" value="RUS82071.1"/>
    <property type="molecule type" value="Genomic_DNA"/>
</dbReference>
<feature type="region of interest" description="Disordered" evidence="6">
    <location>
        <begin position="551"/>
        <end position="612"/>
    </location>
</feature>
<dbReference type="SMART" id="SM00744">
    <property type="entry name" value="RINGv"/>
    <property type="match status" value="1"/>
</dbReference>
<keyword evidence="9" id="KW-1185">Reference proteome</keyword>
<feature type="region of interest" description="Disordered" evidence="6">
    <location>
        <begin position="367"/>
        <end position="386"/>
    </location>
</feature>
<feature type="coiled-coil region" evidence="5">
    <location>
        <begin position="207"/>
        <end position="276"/>
    </location>
</feature>
<dbReference type="Gene3D" id="3.30.40.10">
    <property type="entry name" value="Zinc/RING finger domain, C3HC4 (zinc finger)"/>
    <property type="match status" value="1"/>
</dbReference>
<dbReference type="STRING" id="188477.A0A3S0ZNM2"/>
<proteinExistence type="predicted"/>
<dbReference type="InterPro" id="IPR001841">
    <property type="entry name" value="Znf_RING"/>
</dbReference>
<evidence type="ECO:0000256" key="6">
    <source>
        <dbReference type="SAM" id="MobiDB-lite"/>
    </source>
</evidence>
<evidence type="ECO:0000256" key="3">
    <source>
        <dbReference type="ARBA" id="ARBA00022833"/>
    </source>
</evidence>
<dbReference type="PANTHER" id="PTHR46569:SF1">
    <property type="entry name" value="E3 UBIQUITIN-PROTEIN LIGASE RFWD3-RELATED"/>
    <property type="match status" value="1"/>
</dbReference>
<dbReference type="GO" id="GO:0008270">
    <property type="term" value="F:zinc ion binding"/>
    <property type="evidence" value="ECO:0007669"/>
    <property type="project" value="UniProtKB-KW"/>
</dbReference>
<dbReference type="GO" id="GO:0061630">
    <property type="term" value="F:ubiquitin protein ligase activity"/>
    <property type="evidence" value="ECO:0007669"/>
    <property type="project" value="TreeGrafter"/>
</dbReference>
<dbReference type="OrthoDB" id="8062037at2759"/>